<feature type="region of interest" description="Disordered" evidence="7">
    <location>
        <begin position="461"/>
        <end position="541"/>
    </location>
</feature>
<keyword evidence="3 6" id="KW-0378">Hydrolase</keyword>
<dbReference type="InterPro" id="IPR001223">
    <property type="entry name" value="Glyco_hydro18_cat"/>
</dbReference>
<evidence type="ECO:0000256" key="2">
    <source>
        <dbReference type="ARBA" id="ARBA00022669"/>
    </source>
</evidence>
<dbReference type="InterPro" id="IPR001579">
    <property type="entry name" value="Glyco_hydro_18_chit_AS"/>
</dbReference>
<feature type="compositionally biased region" description="Low complexity" evidence="7">
    <location>
        <begin position="484"/>
        <end position="541"/>
    </location>
</feature>
<evidence type="ECO:0000259" key="9">
    <source>
        <dbReference type="PROSITE" id="PS51910"/>
    </source>
</evidence>
<dbReference type="InterPro" id="IPR029070">
    <property type="entry name" value="Chitinase_insertion_sf"/>
</dbReference>
<feature type="domain" description="GH18" evidence="9">
    <location>
        <begin position="94"/>
        <end position="463"/>
    </location>
</feature>
<evidence type="ECO:0000256" key="1">
    <source>
        <dbReference type="ARBA" id="ARBA00009121"/>
    </source>
</evidence>
<feature type="domain" description="Chitin-binding type-2" evidence="8">
    <location>
        <begin position="545"/>
        <end position="604"/>
    </location>
</feature>
<name>A0ABM1BSL4_LIMPO</name>
<organism evidence="10 11">
    <name type="scientific">Limulus polyphemus</name>
    <name type="common">Atlantic horseshoe crab</name>
    <dbReference type="NCBI Taxonomy" id="6850"/>
    <lineage>
        <taxon>Eukaryota</taxon>
        <taxon>Metazoa</taxon>
        <taxon>Ecdysozoa</taxon>
        <taxon>Arthropoda</taxon>
        <taxon>Chelicerata</taxon>
        <taxon>Merostomata</taxon>
        <taxon>Xiphosura</taxon>
        <taxon>Limulidae</taxon>
        <taxon>Limulus</taxon>
    </lineage>
</organism>
<evidence type="ECO:0000259" key="8">
    <source>
        <dbReference type="PROSITE" id="PS50940"/>
    </source>
</evidence>
<evidence type="ECO:0000256" key="6">
    <source>
        <dbReference type="RuleBase" id="RU000489"/>
    </source>
</evidence>
<dbReference type="SMART" id="SM00494">
    <property type="entry name" value="ChtBD2"/>
    <property type="match status" value="1"/>
</dbReference>
<dbReference type="RefSeq" id="XP_013787867.1">
    <property type="nucleotide sequence ID" value="XM_013932413.2"/>
</dbReference>
<dbReference type="SUPFAM" id="SSF57625">
    <property type="entry name" value="Invertebrate chitin-binding proteins"/>
    <property type="match status" value="1"/>
</dbReference>
<dbReference type="InterPro" id="IPR002557">
    <property type="entry name" value="Chitin-bd_dom"/>
</dbReference>
<keyword evidence="10" id="KW-1185">Reference proteome</keyword>
<dbReference type="InterPro" id="IPR011583">
    <property type="entry name" value="Chitinase_II/V-like_cat"/>
</dbReference>
<dbReference type="PANTHER" id="PTHR11177:SF360">
    <property type="entry name" value="CHITINASE 4-RELATED"/>
    <property type="match status" value="1"/>
</dbReference>
<keyword evidence="4" id="KW-1015">Disulfide bond</keyword>
<dbReference type="Pfam" id="PF01607">
    <property type="entry name" value="CBM_14"/>
    <property type="match status" value="1"/>
</dbReference>
<evidence type="ECO:0000256" key="3">
    <source>
        <dbReference type="ARBA" id="ARBA00022801"/>
    </source>
</evidence>
<keyword evidence="5 6" id="KW-0326">Glycosidase</keyword>
<evidence type="ECO:0000313" key="11">
    <source>
        <dbReference type="RefSeq" id="XP_013787867.1"/>
    </source>
</evidence>
<accession>A0ABM1BSL4</accession>
<reference evidence="11" key="1">
    <citation type="submission" date="2025-08" db="UniProtKB">
        <authorList>
            <consortium name="RefSeq"/>
        </authorList>
    </citation>
    <scope>IDENTIFICATION</scope>
    <source>
        <tissue evidence="11">Muscle</tissue>
    </source>
</reference>
<dbReference type="PROSITE" id="PS51910">
    <property type="entry name" value="GH18_2"/>
    <property type="match status" value="1"/>
</dbReference>
<dbReference type="InterPro" id="IPR036508">
    <property type="entry name" value="Chitin-bd_dom_sf"/>
</dbReference>
<proteinExistence type="inferred from homology"/>
<dbReference type="InterPro" id="IPR017853">
    <property type="entry name" value="GH"/>
</dbReference>
<dbReference type="PANTHER" id="PTHR11177">
    <property type="entry name" value="CHITINASE"/>
    <property type="match status" value="1"/>
</dbReference>
<keyword evidence="2" id="KW-0147">Chitin-binding</keyword>
<evidence type="ECO:0000256" key="4">
    <source>
        <dbReference type="ARBA" id="ARBA00023157"/>
    </source>
</evidence>
<dbReference type="Pfam" id="PF00704">
    <property type="entry name" value="Glyco_hydro_18"/>
    <property type="match status" value="1"/>
</dbReference>
<dbReference type="SUPFAM" id="SSF51445">
    <property type="entry name" value="(Trans)glycosidases"/>
    <property type="match status" value="1"/>
</dbReference>
<gene>
    <name evidence="11" type="primary">LOC106471791</name>
</gene>
<dbReference type="Gene3D" id="3.10.50.10">
    <property type="match status" value="1"/>
</dbReference>
<dbReference type="Gene3D" id="3.20.20.80">
    <property type="entry name" value="Glycosidases"/>
    <property type="match status" value="1"/>
</dbReference>
<dbReference type="PROSITE" id="PS50940">
    <property type="entry name" value="CHIT_BIND_II"/>
    <property type="match status" value="1"/>
</dbReference>
<dbReference type="SUPFAM" id="SSF54556">
    <property type="entry name" value="Chitinase insertion domain"/>
    <property type="match status" value="1"/>
</dbReference>
<evidence type="ECO:0000313" key="10">
    <source>
        <dbReference type="Proteomes" id="UP000694941"/>
    </source>
</evidence>
<dbReference type="Proteomes" id="UP000694941">
    <property type="component" value="Unplaced"/>
</dbReference>
<dbReference type="Gene3D" id="2.170.140.10">
    <property type="entry name" value="Chitin binding domain"/>
    <property type="match status" value="1"/>
</dbReference>
<sequence>MVVIVPTRSGILKSGVNSNNFSSFEWGIEETDIPACHGDWWLKEMKNKDVVHDFTLERLKSACDKVNGSCTRPTDFSPHIYPVFSYFEGQNHNYKVVCYFGSWAVYRPGAGKFQISSIDPFICTHLIYGFTGLGNDNKIRILDPFNDVGDNYGKGAYFHFNQLKSINPKLKTLIAIGGWNEGSVKYSNMASDPGSRKIFIESVVEFLKKHKFDGLDLDWEYPAARGGKPQDKQNFVTLLQETKTEFRKHNFLLTAAVSAGKHFMDPGYDIPQVSTYLDFINVMCYDYHGGWETFTGHHAPLYPRPDDNELNQILNVNFSINYWISKGAPRNKLILGMGLYGRSFTLASTTNTSFGAPAPQRGVAGPYTREKGSLGYNEICEAQKKESWTIVQDPYYMAPYAYKDRQWVGYDDVESIKRKVRFAKAMGLGGGMVWSIETDDFSGACHGVNYPLLRAINEEFTDPRNDLPLPPTKTPSSGIEHPQSESSTTMTTTTTRVPSTATNPLTTTTSTPPSTTISTTSTTTQLPSSTTTSKPRTKASSSVVRIPCTPEKFFPHPHVCSRFFSCIIDNDSFVMFEHTCPVNTVFNPKTNNCAWPVDVPDCADEYYRKYVLYIPQY</sequence>
<evidence type="ECO:0000256" key="5">
    <source>
        <dbReference type="ARBA" id="ARBA00023295"/>
    </source>
</evidence>
<dbReference type="PROSITE" id="PS01095">
    <property type="entry name" value="GH18_1"/>
    <property type="match status" value="1"/>
</dbReference>
<protein>
    <submittedName>
        <fullName evidence="11">Chitinase-3-like protein 1</fullName>
    </submittedName>
</protein>
<comment type="similarity">
    <text evidence="1">Belongs to the glycosyl hydrolase 18 family. Chitinase class II subfamily.</text>
</comment>
<dbReference type="SMART" id="SM00636">
    <property type="entry name" value="Glyco_18"/>
    <property type="match status" value="1"/>
</dbReference>
<dbReference type="CDD" id="cd02872">
    <property type="entry name" value="GH18_chitolectin_chitotriosidase"/>
    <property type="match status" value="1"/>
</dbReference>
<evidence type="ECO:0000256" key="7">
    <source>
        <dbReference type="SAM" id="MobiDB-lite"/>
    </source>
</evidence>
<dbReference type="GeneID" id="106471791"/>
<dbReference type="InterPro" id="IPR050314">
    <property type="entry name" value="Glycosyl_Hydrlase_18"/>
</dbReference>